<dbReference type="GO" id="GO:0046166">
    <property type="term" value="P:glyceraldehyde-3-phosphate biosynthetic process"/>
    <property type="evidence" value="ECO:0007669"/>
    <property type="project" value="TreeGrafter"/>
</dbReference>
<organism evidence="4 5">
    <name type="scientific">Actinopolyspora erythraea</name>
    <dbReference type="NCBI Taxonomy" id="414996"/>
    <lineage>
        <taxon>Bacteria</taxon>
        <taxon>Bacillati</taxon>
        <taxon>Actinomycetota</taxon>
        <taxon>Actinomycetes</taxon>
        <taxon>Actinopolysporales</taxon>
        <taxon>Actinopolysporaceae</taxon>
        <taxon>Actinopolyspora</taxon>
    </lineage>
</organism>
<evidence type="ECO:0000256" key="2">
    <source>
        <dbReference type="RuleBase" id="RU363013"/>
    </source>
</evidence>
<dbReference type="AlphaFoldDB" id="A0A223RPV2"/>
<dbReference type="RefSeq" id="WP_052428475.1">
    <property type="nucleotide sequence ID" value="NZ_CP022752.1"/>
</dbReference>
<dbReference type="InterPro" id="IPR013785">
    <property type="entry name" value="Aldolase_TIM"/>
</dbReference>
<dbReference type="PANTHER" id="PTHR21139">
    <property type="entry name" value="TRIOSEPHOSPHATE ISOMERASE"/>
    <property type="match status" value="1"/>
</dbReference>
<dbReference type="CDD" id="cd00311">
    <property type="entry name" value="TIM"/>
    <property type="match status" value="1"/>
</dbReference>
<dbReference type="InterPro" id="IPR000652">
    <property type="entry name" value="Triosephosphate_isomerase"/>
</dbReference>
<keyword evidence="1 2" id="KW-0413">Isomerase</keyword>
<dbReference type="GO" id="GO:0006096">
    <property type="term" value="P:glycolytic process"/>
    <property type="evidence" value="ECO:0007669"/>
    <property type="project" value="UniProtKB-UniPathway"/>
</dbReference>
<dbReference type="GO" id="GO:0006094">
    <property type="term" value="P:gluconeogenesis"/>
    <property type="evidence" value="ECO:0007669"/>
    <property type="project" value="UniProtKB-UniPathway"/>
</dbReference>
<evidence type="ECO:0000256" key="1">
    <source>
        <dbReference type="ARBA" id="ARBA00023235"/>
    </source>
</evidence>
<name>A0A223RPV2_9ACTN</name>
<feature type="region of interest" description="Disordered" evidence="3">
    <location>
        <begin position="1"/>
        <end position="25"/>
    </location>
</feature>
<dbReference type="PROSITE" id="PS51440">
    <property type="entry name" value="TIM_2"/>
    <property type="match status" value="1"/>
</dbReference>
<comment type="catalytic activity">
    <reaction evidence="2">
        <text>D-glyceraldehyde 3-phosphate = dihydroxyacetone phosphate</text>
        <dbReference type="Rhea" id="RHEA:18585"/>
        <dbReference type="ChEBI" id="CHEBI:57642"/>
        <dbReference type="ChEBI" id="CHEBI:59776"/>
        <dbReference type="EC" id="5.3.1.1"/>
    </reaction>
</comment>
<dbReference type="KEGG" id="aey:CDG81_05565"/>
<comment type="subunit">
    <text evidence="2">Homodimer.</text>
</comment>
<dbReference type="OrthoDB" id="9809429at2"/>
<dbReference type="GO" id="GO:0019563">
    <property type="term" value="P:glycerol catabolic process"/>
    <property type="evidence" value="ECO:0007669"/>
    <property type="project" value="TreeGrafter"/>
</dbReference>
<reference evidence="4 5" key="1">
    <citation type="submission" date="2017-08" db="EMBL/GenBank/DDBJ databases">
        <title>The complete genome sequence of moderately halophilic actinomycete Actinopolyspora erythraea YIM 90600, the producer of novel erythromycin, novel actinopolysporins A-C and tubercidin.</title>
        <authorList>
            <person name="Yin M."/>
            <person name="Tang S."/>
        </authorList>
    </citation>
    <scope>NUCLEOTIDE SEQUENCE [LARGE SCALE GENOMIC DNA]</scope>
    <source>
        <strain evidence="4 5">YIM 90600</strain>
    </source>
</reference>
<gene>
    <name evidence="4" type="ORF">CDG81_05565</name>
</gene>
<dbReference type="Gene3D" id="3.20.20.70">
    <property type="entry name" value="Aldolase class I"/>
    <property type="match status" value="1"/>
</dbReference>
<dbReference type="EC" id="5.3.1.1" evidence="2"/>
<comment type="pathway">
    <text evidence="2">Carbohydrate biosynthesis; gluconeogenesis.</text>
</comment>
<dbReference type="PANTHER" id="PTHR21139:SF2">
    <property type="entry name" value="TRIOSEPHOSPHATE ISOMERASE"/>
    <property type="match status" value="1"/>
</dbReference>
<dbReference type="GO" id="GO:0004807">
    <property type="term" value="F:triose-phosphate isomerase activity"/>
    <property type="evidence" value="ECO:0007669"/>
    <property type="project" value="UniProtKB-EC"/>
</dbReference>
<dbReference type="Pfam" id="PF00121">
    <property type="entry name" value="TIM"/>
    <property type="match status" value="1"/>
</dbReference>
<sequence>MPRTEHLTTERHARTTEPADAPPPPRLVCVSAKAHLGLERTERWIDSIRRDVEPELRHLLSMLVPFPLLGSTATKLGASCGAQNLWPESGAYTGEVPASMLAEAGCRYCMVGHSERRALFGEDDHSTARRASAATAAGIVPIACIGEDERTTPSSAAARSREQAAAVLRAVPSEAPVAFLYEPRWAIGADSGADPAHVGTVLHELRRLSADRSGATRLLYGGAVFPGTFRAMRDEAPLDGLGVGRSGRDTAVLREILREVAGCS</sequence>
<dbReference type="Proteomes" id="UP000215043">
    <property type="component" value="Chromosome"/>
</dbReference>
<dbReference type="GO" id="GO:0005829">
    <property type="term" value="C:cytosol"/>
    <property type="evidence" value="ECO:0007669"/>
    <property type="project" value="TreeGrafter"/>
</dbReference>
<evidence type="ECO:0000256" key="3">
    <source>
        <dbReference type="SAM" id="MobiDB-lite"/>
    </source>
</evidence>
<comment type="pathway">
    <text evidence="2">Carbohydrate degradation; glycolysis; D-glyceraldehyde 3-phosphate from glycerone phosphate: step 1/1.</text>
</comment>
<dbReference type="SUPFAM" id="SSF51351">
    <property type="entry name" value="Triosephosphate isomerase (TIM)"/>
    <property type="match status" value="1"/>
</dbReference>
<accession>A0A223RPV2</accession>
<dbReference type="EMBL" id="CP022752">
    <property type="protein sequence ID" value="ASU77868.1"/>
    <property type="molecule type" value="Genomic_DNA"/>
</dbReference>
<proteinExistence type="inferred from homology"/>
<protein>
    <recommendedName>
        <fullName evidence="2">Triosephosphate isomerase</fullName>
        <ecNumber evidence="2">5.3.1.1</ecNumber>
    </recommendedName>
</protein>
<feature type="compositionally biased region" description="Basic and acidic residues" evidence="3">
    <location>
        <begin position="1"/>
        <end position="17"/>
    </location>
</feature>
<dbReference type="UniPathway" id="UPA00138"/>
<comment type="subcellular location">
    <subcellularLocation>
        <location evidence="2">Cytoplasm</location>
    </subcellularLocation>
</comment>
<dbReference type="InterPro" id="IPR035990">
    <property type="entry name" value="TIM_sf"/>
</dbReference>
<dbReference type="UniPathway" id="UPA00109">
    <property type="reaction ID" value="UER00189"/>
</dbReference>
<evidence type="ECO:0000313" key="5">
    <source>
        <dbReference type="Proteomes" id="UP000215043"/>
    </source>
</evidence>
<keyword evidence="2" id="KW-0324">Glycolysis</keyword>
<evidence type="ECO:0000313" key="4">
    <source>
        <dbReference type="EMBL" id="ASU77868.1"/>
    </source>
</evidence>
<keyword evidence="2" id="KW-0963">Cytoplasm</keyword>
<keyword evidence="2" id="KW-0312">Gluconeogenesis</keyword>
<comment type="similarity">
    <text evidence="2">Belongs to the triosephosphate isomerase family.</text>
</comment>